<feature type="compositionally biased region" description="Low complexity" evidence="1">
    <location>
        <begin position="137"/>
        <end position="148"/>
    </location>
</feature>
<evidence type="ECO:0000256" key="1">
    <source>
        <dbReference type="SAM" id="MobiDB-lite"/>
    </source>
</evidence>
<accession>A0A8B8BGQ3</accession>
<keyword evidence="3" id="KW-1185">Reference proteome</keyword>
<evidence type="ECO:0000256" key="2">
    <source>
        <dbReference type="SAM" id="SignalP"/>
    </source>
</evidence>
<proteinExistence type="predicted"/>
<feature type="compositionally biased region" description="Polar residues" evidence="1">
    <location>
        <begin position="149"/>
        <end position="161"/>
    </location>
</feature>
<name>A0A8B8BGQ3_CRAVI</name>
<evidence type="ECO:0000313" key="3">
    <source>
        <dbReference type="Proteomes" id="UP000694844"/>
    </source>
</evidence>
<feature type="signal peptide" evidence="2">
    <location>
        <begin position="1"/>
        <end position="16"/>
    </location>
</feature>
<protein>
    <submittedName>
        <fullName evidence="4">Uncharacterized protein LOC111109991 isoform X1</fullName>
    </submittedName>
</protein>
<feature type="chain" id="PRO_5034464370" evidence="2">
    <location>
        <begin position="17"/>
        <end position="275"/>
    </location>
</feature>
<dbReference type="Proteomes" id="UP000694844">
    <property type="component" value="Chromosome 8"/>
</dbReference>
<dbReference type="RefSeq" id="XP_022301989.1">
    <property type="nucleotide sequence ID" value="XM_022446281.1"/>
</dbReference>
<gene>
    <name evidence="4" type="primary">LOC111109991</name>
</gene>
<organism evidence="3 4">
    <name type="scientific">Crassostrea virginica</name>
    <name type="common">Eastern oyster</name>
    <dbReference type="NCBI Taxonomy" id="6565"/>
    <lineage>
        <taxon>Eukaryota</taxon>
        <taxon>Metazoa</taxon>
        <taxon>Spiralia</taxon>
        <taxon>Lophotrochozoa</taxon>
        <taxon>Mollusca</taxon>
        <taxon>Bivalvia</taxon>
        <taxon>Autobranchia</taxon>
        <taxon>Pteriomorphia</taxon>
        <taxon>Ostreida</taxon>
        <taxon>Ostreoidea</taxon>
        <taxon>Ostreidae</taxon>
        <taxon>Crassostrea</taxon>
    </lineage>
</organism>
<feature type="compositionally biased region" description="Low complexity" evidence="1">
    <location>
        <begin position="117"/>
        <end position="128"/>
    </location>
</feature>
<evidence type="ECO:0000313" key="4">
    <source>
        <dbReference type="RefSeq" id="XP_022301989.1"/>
    </source>
</evidence>
<sequence length="275" mass="31157">MLFLFALFNILTLICCKKDVFLYDICVNEDCNWYQNSRFGGCIDKHVLRFSYFDTTSSIDLTCASVQQIFIQSEFDCNDVPSIIENAKNVPIVFVGDAETRCEISSSLPITTTTRESSSPSVKEISSSLPITTTRESSSTSVKEISSSLPITTTRESSSPSVKPPLTTDTTPNATMDTSSTVTILISLIGLLTYIRNQLTVIRRSLHEILRILQEIYAKITRFVLLLIHIFDHEIENVNQNQIPIQPVPLQEVQNITERRYPLRNRKKTEFYGIK</sequence>
<feature type="compositionally biased region" description="Low complexity" evidence="1">
    <location>
        <begin position="164"/>
        <end position="174"/>
    </location>
</feature>
<keyword evidence="2" id="KW-0732">Signal</keyword>
<dbReference type="AlphaFoldDB" id="A0A8B8BGQ3"/>
<feature type="region of interest" description="Disordered" evidence="1">
    <location>
        <begin position="109"/>
        <end position="174"/>
    </location>
</feature>
<dbReference type="KEGG" id="cvn:111109991"/>
<dbReference type="GeneID" id="111109991"/>
<reference evidence="4" key="1">
    <citation type="submission" date="2025-08" db="UniProtKB">
        <authorList>
            <consortium name="RefSeq"/>
        </authorList>
    </citation>
    <scope>IDENTIFICATION</scope>
    <source>
        <tissue evidence="4">Whole sample</tissue>
    </source>
</reference>